<dbReference type="SMART" id="SM00729">
    <property type="entry name" value="Elp3"/>
    <property type="match status" value="1"/>
</dbReference>
<comment type="subunit">
    <text evidence="13">Monomer.</text>
</comment>
<dbReference type="PANTHER" id="PTHR43020">
    <property type="entry name" value="CDK5 REGULATORY SUBUNIT-ASSOCIATED PROTEIN 1"/>
    <property type="match status" value="1"/>
</dbReference>
<dbReference type="SFLD" id="SFLDG01082">
    <property type="entry name" value="B12-binding_domain_containing"/>
    <property type="match status" value="1"/>
</dbReference>
<evidence type="ECO:0000313" key="18">
    <source>
        <dbReference type="Proteomes" id="UP000192756"/>
    </source>
</evidence>
<evidence type="ECO:0000256" key="12">
    <source>
        <dbReference type="ARBA" id="ARBA00081141"/>
    </source>
</evidence>
<dbReference type="InterPro" id="IPR038135">
    <property type="entry name" value="Methylthiotransferase_N_sf"/>
</dbReference>
<dbReference type="InterPro" id="IPR020612">
    <property type="entry name" value="Methylthiotransferase_CS"/>
</dbReference>
<comment type="similarity">
    <text evidence="13">Belongs to the methylthiotransferase family. MiaB subfamily.</text>
</comment>
<evidence type="ECO:0000259" key="15">
    <source>
        <dbReference type="PROSITE" id="PS51449"/>
    </source>
</evidence>
<keyword evidence="7 13" id="KW-0408">Iron</keyword>
<dbReference type="Gene3D" id="3.80.30.20">
    <property type="entry name" value="tm_1862 like domain"/>
    <property type="match status" value="1"/>
</dbReference>
<dbReference type="EC" id="2.8.4.3" evidence="9 13"/>
<dbReference type="SFLD" id="SFLDF00273">
    <property type="entry name" value="(dimethylallyl)adenosine_tRNA"/>
    <property type="match status" value="1"/>
</dbReference>
<evidence type="ECO:0000259" key="14">
    <source>
        <dbReference type="PROSITE" id="PS50926"/>
    </source>
</evidence>
<dbReference type="InterPro" id="IPR006638">
    <property type="entry name" value="Elp3/MiaA/NifB-like_rSAM"/>
</dbReference>
<evidence type="ECO:0000256" key="5">
    <source>
        <dbReference type="ARBA" id="ARBA00022691"/>
    </source>
</evidence>
<dbReference type="STRING" id="151894.SAMN04488524_2390"/>
<feature type="domain" description="Radical SAM core" evidence="16">
    <location>
        <begin position="171"/>
        <end position="413"/>
    </location>
</feature>
<keyword evidence="3 13" id="KW-0963">Cytoplasm</keyword>
<dbReference type="EMBL" id="FWXT01000001">
    <property type="protein sequence ID" value="SMC72752.1"/>
    <property type="molecule type" value="Genomic_DNA"/>
</dbReference>
<name>A0A1W2BJ70_9SPHI</name>
<dbReference type="GO" id="GO:0035597">
    <property type="term" value="F:tRNA-2-methylthio-N(6)-dimethylallyladenosine(37) synthase activity"/>
    <property type="evidence" value="ECO:0007669"/>
    <property type="project" value="UniProtKB-EC"/>
</dbReference>
<dbReference type="HAMAP" id="MF_01864">
    <property type="entry name" value="tRNA_metthiotr_MiaB"/>
    <property type="match status" value="1"/>
</dbReference>
<dbReference type="Proteomes" id="UP000192756">
    <property type="component" value="Unassembled WGS sequence"/>
</dbReference>
<evidence type="ECO:0000256" key="3">
    <source>
        <dbReference type="ARBA" id="ARBA00022490"/>
    </source>
</evidence>
<evidence type="ECO:0000256" key="10">
    <source>
        <dbReference type="ARBA" id="ARBA00068570"/>
    </source>
</evidence>
<evidence type="ECO:0000256" key="9">
    <source>
        <dbReference type="ARBA" id="ARBA00033765"/>
    </source>
</evidence>
<evidence type="ECO:0000256" key="6">
    <source>
        <dbReference type="ARBA" id="ARBA00022723"/>
    </source>
</evidence>
<sequence length="479" mass="54238">MIDLELTDKKHDEARQGEALVVDAPLVRNGRKLYIESYGCQMNFADSEIVASILLDQGFETTGDYKEADVVFINTCSIRENAEQRVRNRLSQFGAEKRKNPKLIVGVLGCMAERLKSKFLEEEKLVDVVVGPDAYRELPQLLNEVESGQKAINVLLSREETYADINPVRLNGNGITAFISIMRGCDNMCSFCVVPFTRGRERSRDPHSILAEAQDLFNKGYKEITLLGQNVDSYKWKGTDTQENNENLAIEVNFAQLLEKVALISPELRIRFSTSHPKDITDEVLYTIAKYDNICNYIHLPVQSGSTRVLELMNRTYTREWYINRVDAIKRIIPDCAISSDIIAGFCTETEEEHQETLSIMDYVGYDFAFTFSYSERPGTLAARKLEDDIPEEVKKRRLAEILAKQQETSLFRLQQFVGKTVRILVEGTSKKSDKDFCGRNDQNAMVVFPATEGVKAGQYVNVHIDRCTSATLLGTVVN</sequence>
<feature type="binding site" evidence="13">
    <location>
        <position position="110"/>
    </location>
    <ligand>
        <name>[4Fe-4S] cluster</name>
        <dbReference type="ChEBI" id="CHEBI:49883"/>
        <label>1</label>
    </ligand>
</feature>
<feature type="binding site" evidence="13">
    <location>
        <position position="40"/>
    </location>
    <ligand>
        <name>[4Fe-4S] cluster</name>
        <dbReference type="ChEBI" id="CHEBI:49883"/>
        <label>1</label>
    </ligand>
</feature>
<accession>A0A1W2BJ70</accession>
<feature type="binding site" evidence="13">
    <location>
        <position position="192"/>
    </location>
    <ligand>
        <name>[4Fe-4S] cluster</name>
        <dbReference type="ChEBI" id="CHEBI:49883"/>
        <label>2</label>
        <note>4Fe-4S-S-AdoMet</note>
    </ligand>
</feature>
<evidence type="ECO:0000259" key="16">
    <source>
        <dbReference type="PROSITE" id="PS51918"/>
    </source>
</evidence>
<dbReference type="InterPro" id="IPR007197">
    <property type="entry name" value="rSAM"/>
</dbReference>
<keyword evidence="5 13" id="KW-0949">S-adenosyl-L-methionine</keyword>
<dbReference type="OrthoDB" id="9805215at2"/>
<comment type="catalytic activity">
    <reaction evidence="13">
        <text>N(6)-dimethylallyladenosine(37) in tRNA + (sulfur carrier)-SH + AH2 + 2 S-adenosyl-L-methionine = 2-methylsulfanyl-N(6)-dimethylallyladenosine(37) in tRNA + (sulfur carrier)-H + 5'-deoxyadenosine + L-methionine + A + S-adenosyl-L-homocysteine + 2 H(+)</text>
        <dbReference type="Rhea" id="RHEA:37067"/>
        <dbReference type="Rhea" id="RHEA-COMP:10375"/>
        <dbReference type="Rhea" id="RHEA-COMP:10376"/>
        <dbReference type="Rhea" id="RHEA-COMP:14737"/>
        <dbReference type="Rhea" id="RHEA-COMP:14739"/>
        <dbReference type="ChEBI" id="CHEBI:13193"/>
        <dbReference type="ChEBI" id="CHEBI:15378"/>
        <dbReference type="ChEBI" id="CHEBI:17319"/>
        <dbReference type="ChEBI" id="CHEBI:17499"/>
        <dbReference type="ChEBI" id="CHEBI:29917"/>
        <dbReference type="ChEBI" id="CHEBI:57844"/>
        <dbReference type="ChEBI" id="CHEBI:57856"/>
        <dbReference type="ChEBI" id="CHEBI:59789"/>
        <dbReference type="ChEBI" id="CHEBI:64428"/>
        <dbReference type="ChEBI" id="CHEBI:74415"/>
        <dbReference type="ChEBI" id="CHEBI:74417"/>
        <dbReference type="EC" id="2.8.4.3"/>
    </reaction>
</comment>
<dbReference type="GO" id="GO:0051539">
    <property type="term" value="F:4 iron, 4 sulfur cluster binding"/>
    <property type="evidence" value="ECO:0007669"/>
    <property type="project" value="UniProtKB-UniRule"/>
</dbReference>
<dbReference type="PROSITE" id="PS01278">
    <property type="entry name" value="MTTASE_RADICAL"/>
    <property type="match status" value="1"/>
</dbReference>
<dbReference type="PROSITE" id="PS51449">
    <property type="entry name" value="MTTASE_N"/>
    <property type="match status" value="1"/>
</dbReference>
<dbReference type="InterPro" id="IPR002792">
    <property type="entry name" value="TRAM_dom"/>
</dbReference>
<evidence type="ECO:0000256" key="8">
    <source>
        <dbReference type="ARBA" id="ARBA00023014"/>
    </source>
</evidence>
<dbReference type="GO" id="GO:0046872">
    <property type="term" value="F:metal ion binding"/>
    <property type="evidence" value="ECO:0007669"/>
    <property type="project" value="UniProtKB-KW"/>
</dbReference>
<keyword evidence="8 13" id="KW-0411">Iron-sulfur</keyword>
<comment type="subcellular location">
    <subcellularLocation>
        <location evidence="13">Cytoplasm</location>
    </subcellularLocation>
</comment>
<dbReference type="FunFam" id="3.40.50.12160:FF:000003">
    <property type="entry name" value="CDK5 regulatory subunit-associated protein 1"/>
    <property type="match status" value="1"/>
</dbReference>
<dbReference type="FunFam" id="3.80.30.20:FF:000001">
    <property type="entry name" value="tRNA-2-methylthio-N(6)-dimethylallyladenosine synthase 2"/>
    <property type="match status" value="1"/>
</dbReference>
<proteinExistence type="inferred from homology"/>
<dbReference type="InterPro" id="IPR013848">
    <property type="entry name" value="Methylthiotransferase_N"/>
</dbReference>
<evidence type="ECO:0000256" key="4">
    <source>
        <dbReference type="ARBA" id="ARBA00022679"/>
    </source>
</evidence>
<dbReference type="GO" id="GO:0005829">
    <property type="term" value="C:cytosol"/>
    <property type="evidence" value="ECO:0007669"/>
    <property type="project" value="TreeGrafter"/>
</dbReference>
<keyword evidence="18" id="KW-1185">Reference proteome</keyword>
<comment type="cofactor">
    <cofactor evidence="13">
        <name>[4Fe-4S] cluster</name>
        <dbReference type="ChEBI" id="CHEBI:49883"/>
    </cofactor>
    <text evidence="13">Binds 2 [4Fe-4S] clusters. One cluster is coordinated with 3 cysteines and an exchangeable S-adenosyl-L-methionine.</text>
</comment>
<evidence type="ECO:0000256" key="13">
    <source>
        <dbReference type="HAMAP-Rule" id="MF_01864"/>
    </source>
</evidence>
<dbReference type="SFLD" id="SFLDS00029">
    <property type="entry name" value="Radical_SAM"/>
    <property type="match status" value="1"/>
</dbReference>
<feature type="binding site" evidence="13">
    <location>
        <position position="189"/>
    </location>
    <ligand>
        <name>[4Fe-4S] cluster</name>
        <dbReference type="ChEBI" id="CHEBI:49883"/>
        <label>2</label>
        <note>4Fe-4S-S-AdoMet</note>
    </ligand>
</feature>
<dbReference type="InterPro" id="IPR023404">
    <property type="entry name" value="rSAM_horseshoe"/>
</dbReference>
<organism evidence="17 18">
    <name type="scientific">Pedobacter africanus</name>
    <dbReference type="NCBI Taxonomy" id="151894"/>
    <lineage>
        <taxon>Bacteria</taxon>
        <taxon>Pseudomonadati</taxon>
        <taxon>Bacteroidota</taxon>
        <taxon>Sphingobacteriia</taxon>
        <taxon>Sphingobacteriales</taxon>
        <taxon>Sphingobacteriaceae</taxon>
        <taxon>Pedobacter</taxon>
    </lineage>
</organism>
<feature type="binding site" evidence="13">
    <location>
        <position position="76"/>
    </location>
    <ligand>
        <name>[4Fe-4S] cluster</name>
        <dbReference type="ChEBI" id="CHEBI:49883"/>
        <label>1</label>
    </ligand>
</feature>
<feature type="binding site" evidence="13">
    <location>
        <position position="185"/>
    </location>
    <ligand>
        <name>[4Fe-4S] cluster</name>
        <dbReference type="ChEBI" id="CHEBI:49883"/>
        <label>2</label>
        <note>4Fe-4S-S-AdoMet</note>
    </ligand>
</feature>
<dbReference type="SFLD" id="SFLDG01061">
    <property type="entry name" value="methylthiotransferase"/>
    <property type="match status" value="1"/>
</dbReference>
<comment type="function">
    <text evidence="1 13">Catalyzes the methylthiolation of N6-(dimethylallyl)adenosine (i(6)A), leading to the formation of 2-methylthio-N6-(dimethylallyl)adenosine (ms(2)i(6)A) at position 37 in tRNAs that read codons beginning with uridine.</text>
</comment>
<keyword evidence="6 13" id="KW-0479">Metal-binding</keyword>
<dbReference type="NCBIfam" id="TIGR00089">
    <property type="entry name" value="MiaB/RimO family radical SAM methylthiotransferase"/>
    <property type="match status" value="1"/>
</dbReference>
<feature type="domain" description="TRAM" evidence="14">
    <location>
        <begin position="415"/>
        <end position="479"/>
    </location>
</feature>
<evidence type="ECO:0000256" key="11">
    <source>
        <dbReference type="ARBA" id="ARBA00080698"/>
    </source>
</evidence>
<dbReference type="InterPro" id="IPR005839">
    <property type="entry name" value="Methylthiotransferase"/>
</dbReference>
<protein>
    <recommendedName>
        <fullName evidence="10 13">tRNA-2-methylthio-N(6)-dimethylallyladenosine synthase</fullName>
        <ecNumber evidence="9 13">2.8.4.3</ecNumber>
    </recommendedName>
    <alternativeName>
        <fullName evidence="12 13">(Dimethylallyl)adenosine tRNA methylthiotransferase MiaB</fullName>
    </alternativeName>
    <alternativeName>
        <fullName evidence="11 13">tRNA-i(6)A37 methylthiotransferase</fullName>
    </alternativeName>
</protein>
<dbReference type="Pfam" id="PF00919">
    <property type="entry name" value="UPF0004"/>
    <property type="match status" value="1"/>
</dbReference>
<dbReference type="PANTHER" id="PTHR43020:SF2">
    <property type="entry name" value="MITOCHONDRIAL TRNA METHYLTHIOTRANSFERASE CDK5RAP1"/>
    <property type="match status" value="1"/>
</dbReference>
<dbReference type="RefSeq" id="WP_084238764.1">
    <property type="nucleotide sequence ID" value="NZ_FWXT01000001.1"/>
</dbReference>
<reference evidence="18" key="1">
    <citation type="submission" date="2017-04" db="EMBL/GenBank/DDBJ databases">
        <authorList>
            <person name="Varghese N."/>
            <person name="Submissions S."/>
        </authorList>
    </citation>
    <scope>NUCLEOTIDE SEQUENCE [LARGE SCALE GENOMIC DNA]</scope>
    <source>
        <strain evidence="18">DSM 12126</strain>
    </source>
</reference>
<dbReference type="PROSITE" id="PS50926">
    <property type="entry name" value="TRAM"/>
    <property type="match status" value="1"/>
</dbReference>
<keyword evidence="4 13" id="KW-0808">Transferase</keyword>
<dbReference type="Pfam" id="PF04055">
    <property type="entry name" value="Radical_SAM"/>
    <property type="match status" value="1"/>
</dbReference>
<keyword evidence="13" id="KW-0819">tRNA processing</keyword>
<dbReference type="SUPFAM" id="SSF102114">
    <property type="entry name" value="Radical SAM enzymes"/>
    <property type="match status" value="1"/>
</dbReference>
<dbReference type="PROSITE" id="PS51918">
    <property type="entry name" value="RADICAL_SAM"/>
    <property type="match status" value="1"/>
</dbReference>
<keyword evidence="2 13" id="KW-0004">4Fe-4S</keyword>
<evidence type="ECO:0000256" key="7">
    <source>
        <dbReference type="ARBA" id="ARBA00023004"/>
    </source>
</evidence>
<dbReference type="Pfam" id="PF01938">
    <property type="entry name" value="TRAM"/>
    <property type="match status" value="1"/>
</dbReference>
<dbReference type="InterPro" id="IPR058240">
    <property type="entry name" value="rSAM_sf"/>
</dbReference>
<evidence type="ECO:0000313" key="17">
    <source>
        <dbReference type="EMBL" id="SMC72752.1"/>
    </source>
</evidence>
<evidence type="ECO:0000256" key="1">
    <source>
        <dbReference type="ARBA" id="ARBA00003234"/>
    </source>
</evidence>
<dbReference type="Gene3D" id="3.40.50.12160">
    <property type="entry name" value="Methylthiotransferase, N-terminal domain"/>
    <property type="match status" value="1"/>
</dbReference>
<dbReference type="SFLD" id="SFLDF00413">
    <property type="entry name" value="CDK5RAP1"/>
    <property type="match status" value="1"/>
</dbReference>
<dbReference type="AlphaFoldDB" id="A0A1W2BJ70"/>
<evidence type="ECO:0000256" key="2">
    <source>
        <dbReference type="ARBA" id="ARBA00022485"/>
    </source>
</evidence>
<feature type="domain" description="MTTase N-terminal" evidence="15">
    <location>
        <begin position="31"/>
        <end position="147"/>
    </location>
</feature>
<dbReference type="NCBIfam" id="TIGR01574">
    <property type="entry name" value="miaB-methiolase"/>
    <property type="match status" value="1"/>
</dbReference>
<dbReference type="InterPro" id="IPR006463">
    <property type="entry name" value="MiaB_methiolase"/>
</dbReference>
<gene>
    <name evidence="13" type="primary">miaB</name>
    <name evidence="17" type="ORF">SAMN04488524_2390</name>
</gene>